<accession>A0A4Y2GRK9</accession>
<name>A0A4Y2GRK9_ARAVE</name>
<keyword evidence="2" id="KW-1185">Reference proteome</keyword>
<sequence length="84" mass="9859">MFRADRPAGAETWFWAVSLELVFLPQRKGSEGIWGFFRRECCRVVCLYRSGDNGCDLPKLSWDAVFKFWDVSKMLIICNRAEFE</sequence>
<reference evidence="1 2" key="1">
    <citation type="journal article" date="2019" name="Sci. Rep.">
        <title>Orb-weaving spider Araneus ventricosus genome elucidates the spidroin gene catalogue.</title>
        <authorList>
            <person name="Kono N."/>
            <person name="Nakamura H."/>
            <person name="Ohtoshi R."/>
            <person name="Moran D.A.P."/>
            <person name="Shinohara A."/>
            <person name="Yoshida Y."/>
            <person name="Fujiwara M."/>
            <person name="Mori M."/>
            <person name="Tomita M."/>
            <person name="Arakawa K."/>
        </authorList>
    </citation>
    <scope>NUCLEOTIDE SEQUENCE [LARGE SCALE GENOMIC DNA]</scope>
</reference>
<gene>
    <name evidence="1" type="ORF">AVEN_105083_1</name>
</gene>
<dbReference type="AlphaFoldDB" id="A0A4Y2GRK9"/>
<proteinExistence type="predicted"/>
<organism evidence="1 2">
    <name type="scientific">Araneus ventricosus</name>
    <name type="common">Orbweaver spider</name>
    <name type="synonym">Epeira ventricosa</name>
    <dbReference type="NCBI Taxonomy" id="182803"/>
    <lineage>
        <taxon>Eukaryota</taxon>
        <taxon>Metazoa</taxon>
        <taxon>Ecdysozoa</taxon>
        <taxon>Arthropoda</taxon>
        <taxon>Chelicerata</taxon>
        <taxon>Arachnida</taxon>
        <taxon>Araneae</taxon>
        <taxon>Araneomorphae</taxon>
        <taxon>Entelegynae</taxon>
        <taxon>Araneoidea</taxon>
        <taxon>Araneidae</taxon>
        <taxon>Araneus</taxon>
    </lineage>
</organism>
<protein>
    <submittedName>
        <fullName evidence="1">Uncharacterized protein</fullName>
    </submittedName>
</protein>
<comment type="caution">
    <text evidence="1">The sequence shown here is derived from an EMBL/GenBank/DDBJ whole genome shotgun (WGS) entry which is preliminary data.</text>
</comment>
<evidence type="ECO:0000313" key="1">
    <source>
        <dbReference type="EMBL" id="GBM55551.1"/>
    </source>
</evidence>
<evidence type="ECO:0000313" key="2">
    <source>
        <dbReference type="Proteomes" id="UP000499080"/>
    </source>
</evidence>
<dbReference type="Proteomes" id="UP000499080">
    <property type="component" value="Unassembled WGS sequence"/>
</dbReference>
<dbReference type="EMBL" id="BGPR01001506">
    <property type="protein sequence ID" value="GBM55551.1"/>
    <property type="molecule type" value="Genomic_DNA"/>
</dbReference>